<name>X1M6I5_9ZZZZ</name>
<sequence length="44" mass="4929">MAVVTTTESEQLIKKSSLEGERVTLIAEHEKKLAEIDELLAVFK</sequence>
<reference evidence="1" key="1">
    <citation type="journal article" date="2014" name="Front. Microbiol.">
        <title>High frequency of phylogenetically diverse reductive dehalogenase-homologous genes in deep subseafloor sedimentary metagenomes.</title>
        <authorList>
            <person name="Kawai M."/>
            <person name="Futagami T."/>
            <person name="Toyoda A."/>
            <person name="Takaki Y."/>
            <person name="Nishi S."/>
            <person name="Hori S."/>
            <person name="Arai W."/>
            <person name="Tsubouchi T."/>
            <person name="Morono Y."/>
            <person name="Uchiyama I."/>
            <person name="Ito T."/>
            <person name="Fujiyama A."/>
            <person name="Inagaki F."/>
            <person name="Takami H."/>
        </authorList>
    </citation>
    <scope>NUCLEOTIDE SEQUENCE</scope>
    <source>
        <strain evidence="1">Expedition CK06-06</strain>
    </source>
</reference>
<protein>
    <submittedName>
        <fullName evidence="1">Uncharacterized protein</fullName>
    </submittedName>
</protein>
<gene>
    <name evidence="1" type="ORF">S06H3_32169</name>
</gene>
<dbReference type="AlphaFoldDB" id="X1M6I5"/>
<proteinExistence type="predicted"/>
<accession>X1M6I5</accession>
<evidence type="ECO:0000313" key="1">
    <source>
        <dbReference type="EMBL" id="GAI27227.1"/>
    </source>
</evidence>
<comment type="caution">
    <text evidence="1">The sequence shown here is derived from an EMBL/GenBank/DDBJ whole genome shotgun (WGS) entry which is preliminary data.</text>
</comment>
<dbReference type="EMBL" id="BARV01019105">
    <property type="protein sequence ID" value="GAI27227.1"/>
    <property type="molecule type" value="Genomic_DNA"/>
</dbReference>
<organism evidence="1">
    <name type="scientific">marine sediment metagenome</name>
    <dbReference type="NCBI Taxonomy" id="412755"/>
    <lineage>
        <taxon>unclassified sequences</taxon>
        <taxon>metagenomes</taxon>
        <taxon>ecological metagenomes</taxon>
    </lineage>
</organism>